<dbReference type="KEGG" id="scm:SCHCO_02485353"/>
<dbReference type="EMBL" id="GL377303">
    <property type="protein sequence ID" value="EFJ01268.1"/>
    <property type="molecule type" value="Genomic_DNA"/>
</dbReference>
<gene>
    <name evidence="2" type="ORF">SCHCODRAFT_105998</name>
</gene>
<keyword evidence="3" id="KW-1185">Reference proteome</keyword>
<dbReference type="RefSeq" id="XP_003036170.1">
    <property type="nucleotide sequence ID" value="XM_003036124.1"/>
</dbReference>
<dbReference type="VEuPathDB" id="FungiDB:SCHCODRAFT_02485353"/>
<evidence type="ECO:0000313" key="2">
    <source>
        <dbReference type="EMBL" id="EFJ01268.1"/>
    </source>
</evidence>
<name>D8PT79_SCHCM</name>
<evidence type="ECO:0000313" key="3">
    <source>
        <dbReference type="Proteomes" id="UP000007431"/>
    </source>
</evidence>
<sequence>MEHFEYHWGMKKGELDLSTPLNHIELRSDMAERMDKHDWTILPTKKTLNTIIALSDFNKTADVSKRKRFTEVLPEQEYEYEFLPMHIAKRDRPLLYLKRGSTTRTINRAYSSMPRIKSRAHPLFVIFRTYRNILSGHASMPDAKVDRLSRKLVDVLRRWQARPPVEFLVGPDVWQKHRHPCSDDGSVARALLSTCQPTDAKTPARRVRKSTRAPAPQPKSRQKGPSVYDHARQVPPHPDSPALPRSVRASDSGSTDTGADAHDFSATELRLWLDSISPERRSKTKRVSPPSSGCDAVLARYREESARDPTKIRLSIRTNNGGLVGAGNCDNDRSIFCSNDWALSNYDTCLWSSNPPGYADVELVP</sequence>
<dbReference type="GeneID" id="9594623"/>
<dbReference type="OrthoDB" id="2953449at2759"/>
<protein>
    <submittedName>
        <fullName evidence="2">Uncharacterized protein</fullName>
    </submittedName>
</protein>
<evidence type="ECO:0000256" key="1">
    <source>
        <dbReference type="SAM" id="MobiDB-lite"/>
    </source>
</evidence>
<organism evidence="3">
    <name type="scientific">Schizophyllum commune (strain H4-8 / FGSC 9210)</name>
    <name type="common">Split gill fungus</name>
    <dbReference type="NCBI Taxonomy" id="578458"/>
    <lineage>
        <taxon>Eukaryota</taxon>
        <taxon>Fungi</taxon>
        <taxon>Dikarya</taxon>
        <taxon>Basidiomycota</taxon>
        <taxon>Agaricomycotina</taxon>
        <taxon>Agaricomycetes</taxon>
        <taxon>Agaricomycetidae</taxon>
        <taxon>Agaricales</taxon>
        <taxon>Schizophyllaceae</taxon>
        <taxon>Schizophyllum</taxon>
    </lineage>
</organism>
<dbReference type="AlphaFoldDB" id="D8PT79"/>
<reference evidence="2 3" key="1">
    <citation type="journal article" date="2010" name="Nat. Biotechnol.">
        <title>Genome sequence of the model mushroom Schizophyllum commune.</title>
        <authorList>
            <person name="Ohm R.A."/>
            <person name="de Jong J.F."/>
            <person name="Lugones L.G."/>
            <person name="Aerts A."/>
            <person name="Kothe E."/>
            <person name="Stajich J.E."/>
            <person name="de Vries R.P."/>
            <person name="Record E."/>
            <person name="Levasseur A."/>
            <person name="Baker S.E."/>
            <person name="Bartholomew K.A."/>
            <person name="Coutinho P.M."/>
            <person name="Erdmann S."/>
            <person name="Fowler T.J."/>
            <person name="Gathman A.C."/>
            <person name="Lombard V."/>
            <person name="Henrissat B."/>
            <person name="Knabe N."/>
            <person name="Kuees U."/>
            <person name="Lilly W.W."/>
            <person name="Lindquist E."/>
            <person name="Lucas S."/>
            <person name="Magnuson J.K."/>
            <person name="Piumi F."/>
            <person name="Raudaskoski M."/>
            <person name="Salamov A."/>
            <person name="Schmutz J."/>
            <person name="Schwarze F.W.M.R."/>
            <person name="vanKuyk P.A."/>
            <person name="Horton J.S."/>
            <person name="Grigoriev I.V."/>
            <person name="Woesten H.A.B."/>
        </authorList>
    </citation>
    <scope>NUCLEOTIDE SEQUENCE [LARGE SCALE GENOMIC DNA]</scope>
    <source>
        <strain evidence="3">H4-8 / FGSC 9210</strain>
    </source>
</reference>
<feature type="region of interest" description="Disordered" evidence="1">
    <location>
        <begin position="193"/>
        <end position="261"/>
    </location>
</feature>
<feature type="non-terminal residue" evidence="2">
    <location>
        <position position="365"/>
    </location>
</feature>
<dbReference type="HOGENOM" id="CLU_681779_0_0_1"/>
<proteinExistence type="predicted"/>
<dbReference type="InParanoid" id="D8PT79"/>
<dbReference type="Proteomes" id="UP000007431">
    <property type="component" value="Unassembled WGS sequence"/>
</dbReference>
<accession>D8PT79</accession>